<protein>
    <submittedName>
        <fullName evidence="2">Uncharacterized protein</fullName>
    </submittedName>
</protein>
<reference evidence="2 3" key="1">
    <citation type="submission" date="2019-05" db="EMBL/GenBank/DDBJ databases">
        <title>Another draft genome of Portunus trituberculatus and its Hox gene families provides insights of decapod evolution.</title>
        <authorList>
            <person name="Jeong J.-H."/>
            <person name="Song I."/>
            <person name="Kim S."/>
            <person name="Choi T."/>
            <person name="Kim D."/>
            <person name="Ryu S."/>
            <person name="Kim W."/>
        </authorList>
    </citation>
    <scope>NUCLEOTIDE SEQUENCE [LARGE SCALE GENOMIC DNA]</scope>
    <source>
        <tissue evidence="2">Muscle</tissue>
    </source>
</reference>
<dbReference type="EMBL" id="VSRR010059275">
    <property type="protein sequence ID" value="MPC82269.1"/>
    <property type="molecule type" value="Genomic_DNA"/>
</dbReference>
<feature type="compositionally biased region" description="Basic residues" evidence="1">
    <location>
        <begin position="49"/>
        <end position="67"/>
    </location>
</feature>
<feature type="region of interest" description="Disordered" evidence="1">
    <location>
        <begin position="40"/>
        <end position="67"/>
    </location>
</feature>
<evidence type="ECO:0000313" key="3">
    <source>
        <dbReference type="Proteomes" id="UP000324222"/>
    </source>
</evidence>
<evidence type="ECO:0000313" key="2">
    <source>
        <dbReference type="EMBL" id="MPC82269.1"/>
    </source>
</evidence>
<organism evidence="2 3">
    <name type="scientific">Portunus trituberculatus</name>
    <name type="common">Swimming crab</name>
    <name type="synonym">Neptunus trituberculatus</name>
    <dbReference type="NCBI Taxonomy" id="210409"/>
    <lineage>
        <taxon>Eukaryota</taxon>
        <taxon>Metazoa</taxon>
        <taxon>Ecdysozoa</taxon>
        <taxon>Arthropoda</taxon>
        <taxon>Crustacea</taxon>
        <taxon>Multicrustacea</taxon>
        <taxon>Malacostraca</taxon>
        <taxon>Eumalacostraca</taxon>
        <taxon>Eucarida</taxon>
        <taxon>Decapoda</taxon>
        <taxon>Pleocyemata</taxon>
        <taxon>Brachyura</taxon>
        <taxon>Eubrachyura</taxon>
        <taxon>Portunoidea</taxon>
        <taxon>Portunidae</taxon>
        <taxon>Portuninae</taxon>
        <taxon>Portunus</taxon>
    </lineage>
</organism>
<proteinExistence type="predicted"/>
<comment type="caution">
    <text evidence="2">The sequence shown here is derived from an EMBL/GenBank/DDBJ whole genome shotgun (WGS) entry which is preliminary data.</text>
</comment>
<accession>A0A5B7IJU7</accession>
<evidence type="ECO:0000256" key="1">
    <source>
        <dbReference type="SAM" id="MobiDB-lite"/>
    </source>
</evidence>
<name>A0A5B7IJU7_PORTR</name>
<keyword evidence="3" id="KW-1185">Reference proteome</keyword>
<gene>
    <name evidence="2" type="ORF">E2C01_076924</name>
</gene>
<dbReference type="AlphaFoldDB" id="A0A5B7IJU7"/>
<sequence>MAHPIPMHEDHQGTCLPCSVPRLFVVMCKAKTLNGLLIPRGDEEEVHPRPSHASRAHSSRGWCRGRRGSSLEAQLKHGASL</sequence>
<dbReference type="Proteomes" id="UP000324222">
    <property type="component" value="Unassembled WGS sequence"/>
</dbReference>